<proteinExistence type="predicted"/>
<protein>
    <submittedName>
        <fullName evidence="1">Uncharacterized protein</fullName>
    </submittedName>
</protein>
<sequence length="69" mass="7837">MKSSGNQCLDLKYASNHKAPPSSSLVFFFFNVLWTKCNINEPTVICQYKSTTSCSHENHVIMTESLLHK</sequence>
<dbReference type="EMBL" id="GGEC01064115">
    <property type="protein sequence ID" value="MBX44599.1"/>
    <property type="molecule type" value="Transcribed_RNA"/>
</dbReference>
<evidence type="ECO:0000313" key="1">
    <source>
        <dbReference type="EMBL" id="MBX44599.1"/>
    </source>
</evidence>
<name>A0A2P2NQ30_RHIMU</name>
<organism evidence="1">
    <name type="scientific">Rhizophora mucronata</name>
    <name type="common">Asiatic mangrove</name>
    <dbReference type="NCBI Taxonomy" id="61149"/>
    <lineage>
        <taxon>Eukaryota</taxon>
        <taxon>Viridiplantae</taxon>
        <taxon>Streptophyta</taxon>
        <taxon>Embryophyta</taxon>
        <taxon>Tracheophyta</taxon>
        <taxon>Spermatophyta</taxon>
        <taxon>Magnoliopsida</taxon>
        <taxon>eudicotyledons</taxon>
        <taxon>Gunneridae</taxon>
        <taxon>Pentapetalae</taxon>
        <taxon>rosids</taxon>
        <taxon>fabids</taxon>
        <taxon>Malpighiales</taxon>
        <taxon>Rhizophoraceae</taxon>
        <taxon>Rhizophora</taxon>
    </lineage>
</organism>
<dbReference type="AlphaFoldDB" id="A0A2P2NQ30"/>
<accession>A0A2P2NQ30</accession>
<reference evidence="1" key="1">
    <citation type="submission" date="2018-02" db="EMBL/GenBank/DDBJ databases">
        <title>Rhizophora mucronata_Transcriptome.</title>
        <authorList>
            <person name="Meera S.P."/>
            <person name="Sreeshan A."/>
            <person name="Augustine A."/>
        </authorList>
    </citation>
    <scope>NUCLEOTIDE SEQUENCE</scope>
    <source>
        <tissue evidence="1">Leaf</tissue>
    </source>
</reference>